<comment type="caution">
    <text evidence="2">The sequence shown here is derived from an EMBL/GenBank/DDBJ whole genome shotgun (WGS) entry which is preliminary data.</text>
</comment>
<gene>
    <name evidence="2" type="ORF">ACFQY0_02385</name>
</gene>
<accession>A0ABW2L389</accession>
<name>A0ABW2L389_9BACT</name>
<dbReference type="Pfam" id="PF18989">
    <property type="entry name" value="DUF5722"/>
    <property type="match status" value="1"/>
</dbReference>
<protein>
    <submittedName>
        <fullName evidence="2">DUF5722 domain-containing protein</fullName>
    </submittedName>
</protein>
<dbReference type="SUPFAM" id="SSF51445">
    <property type="entry name" value="(Trans)glycosidases"/>
    <property type="match status" value="1"/>
</dbReference>
<proteinExistence type="predicted"/>
<evidence type="ECO:0000313" key="3">
    <source>
        <dbReference type="Proteomes" id="UP001596472"/>
    </source>
</evidence>
<keyword evidence="3" id="KW-1185">Reference proteome</keyword>
<evidence type="ECO:0000313" key="2">
    <source>
        <dbReference type="EMBL" id="MFC7336011.1"/>
    </source>
</evidence>
<evidence type="ECO:0000259" key="1">
    <source>
        <dbReference type="Pfam" id="PF18989"/>
    </source>
</evidence>
<dbReference type="InterPro" id="IPR043780">
    <property type="entry name" value="DUF5722"/>
</dbReference>
<sequence>MFLRLLIGCFLVLQLGAETPLSITQANGSPGSLKPSGDGSYELQTGGGISLYANLTAKTPAGPLVLEFEYFCLGEVPRFALIPGPPFDNKAARWSQPLGHSEAWTPHRIRLSAHDQPLPANWKQLRLDLPIKQDTTLRLRNLRLRRERPGEFSRSKSSAAETTATLRTYFDTAFPARINSVRVTSEQVILQGNVGKLRGPIAIAELPIHKLLSDPNRFVDTSPIKAAEDGSFSLTIPRLIQRNGREQDRLTSRWQVVATSGARPEPRSHARFPDEVICRSSELPPAKPKSKKGLGGWSADRGPKAELEALDIASVTVNVRLEQLLSSTPSKGSFPVAWQDRTFHANPRALEKYDATFREAAKGGRMVSAILLIANPARSNSPTVQTLGHPDAVAEGTYAMPNVTSKEGIELYGAILNLMAERWTRPDGKFGRVHHWIVHNEVDAGWTWTNCGEKELLPFVDLYHRSLRMVHLITRQYDPHTRPFVSLTHHWAKTANPKFHPSRDILETLALFTTAEGDFPWALAHHPYPSSLRKPRTWEDKDATDSFDTPKITPKNIEVLDRWMRTPAMRYRGTEVRPIHLSENGFNSPDYSRKSLEDQAAGMAYAWKKIAPLDSIEAWHYHNWIDNRKEGGLRIGLRKFPDAQGDPYGKKPIWHLYQALATPREDELIAPYLQHASE</sequence>
<feature type="domain" description="DUF5722" evidence="1">
    <location>
        <begin position="286"/>
        <end position="674"/>
    </location>
</feature>
<dbReference type="Proteomes" id="UP001596472">
    <property type="component" value="Unassembled WGS sequence"/>
</dbReference>
<organism evidence="2 3">
    <name type="scientific">Haloferula chungangensis</name>
    <dbReference type="NCBI Taxonomy" id="1048331"/>
    <lineage>
        <taxon>Bacteria</taxon>
        <taxon>Pseudomonadati</taxon>
        <taxon>Verrucomicrobiota</taxon>
        <taxon>Verrucomicrobiia</taxon>
        <taxon>Verrucomicrobiales</taxon>
        <taxon>Verrucomicrobiaceae</taxon>
        <taxon>Haloferula</taxon>
    </lineage>
</organism>
<dbReference type="EMBL" id="JBHTBS010000001">
    <property type="protein sequence ID" value="MFC7336011.1"/>
    <property type="molecule type" value="Genomic_DNA"/>
</dbReference>
<dbReference type="Gene3D" id="3.20.20.80">
    <property type="entry name" value="Glycosidases"/>
    <property type="match status" value="1"/>
</dbReference>
<dbReference type="InterPro" id="IPR017853">
    <property type="entry name" value="GH"/>
</dbReference>
<dbReference type="RefSeq" id="WP_379708699.1">
    <property type="nucleotide sequence ID" value="NZ_JBHTBS010000001.1"/>
</dbReference>
<reference evidence="3" key="1">
    <citation type="journal article" date="2019" name="Int. J. Syst. Evol. Microbiol.">
        <title>The Global Catalogue of Microorganisms (GCM) 10K type strain sequencing project: providing services to taxonomists for standard genome sequencing and annotation.</title>
        <authorList>
            <consortium name="The Broad Institute Genomics Platform"/>
            <consortium name="The Broad Institute Genome Sequencing Center for Infectious Disease"/>
            <person name="Wu L."/>
            <person name="Ma J."/>
        </authorList>
    </citation>
    <scope>NUCLEOTIDE SEQUENCE [LARGE SCALE GENOMIC DNA]</scope>
    <source>
        <strain evidence="3">CGMCC 4.1467</strain>
    </source>
</reference>